<protein>
    <submittedName>
        <fullName evidence="3">Uncharacterized protein</fullName>
    </submittedName>
</protein>
<proteinExistence type="predicted"/>
<feature type="transmembrane region" description="Helical" evidence="2">
    <location>
        <begin position="53"/>
        <end position="73"/>
    </location>
</feature>
<keyword evidence="4" id="KW-1185">Reference proteome</keyword>
<evidence type="ECO:0000313" key="4">
    <source>
        <dbReference type="Proteomes" id="UP000634455"/>
    </source>
</evidence>
<dbReference type="Proteomes" id="UP000634455">
    <property type="component" value="Unassembled WGS sequence"/>
</dbReference>
<comment type="caution">
    <text evidence="3">The sequence shown here is derived from an EMBL/GenBank/DDBJ whole genome shotgun (WGS) entry which is preliminary data.</text>
</comment>
<evidence type="ECO:0000256" key="2">
    <source>
        <dbReference type="SAM" id="Phobius"/>
    </source>
</evidence>
<keyword evidence="2" id="KW-0812">Transmembrane</keyword>
<keyword evidence="2" id="KW-0472">Membrane</keyword>
<gene>
    <name evidence="3" type="ORF">GCM10008927_15190</name>
</gene>
<feature type="region of interest" description="Disordered" evidence="1">
    <location>
        <begin position="95"/>
        <end position="123"/>
    </location>
</feature>
<sequence length="123" mass="13755">MQQGYNYQLNKTVSAICEVIGWFLVLFGIILFCYLLATQSPQSHIFGSELAKQLYILSVLEPLIISIAGIFTVMQAQNTRANIDTAEATRELLNRSSTSPNFDKSKLHTKSEPTLGKPKINFD</sequence>
<feature type="transmembrane region" description="Helical" evidence="2">
    <location>
        <begin position="12"/>
        <end position="37"/>
    </location>
</feature>
<accession>A0ABQ3CZZ8</accession>
<keyword evidence="2" id="KW-1133">Transmembrane helix</keyword>
<name>A0ABQ3CZZ8_9RHOB</name>
<reference evidence="4" key="1">
    <citation type="journal article" date="2019" name="Int. J. Syst. Evol. Microbiol.">
        <title>The Global Catalogue of Microorganisms (GCM) 10K type strain sequencing project: providing services to taxonomists for standard genome sequencing and annotation.</title>
        <authorList>
            <consortium name="The Broad Institute Genomics Platform"/>
            <consortium name="The Broad Institute Genome Sequencing Center for Infectious Disease"/>
            <person name="Wu L."/>
            <person name="Ma J."/>
        </authorList>
    </citation>
    <scope>NUCLEOTIDE SEQUENCE [LARGE SCALE GENOMIC DNA]</scope>
    <source>
        <strain evidence="4">KCTC 32465</strain>
    </source>
</reference>
<evidence type="ECO:0000256" key="1">
    <source>
        <dbReference type="SAM" id="MobiDB-lite"/>
    </source>
</evidence>
<evidence type="ECO:0000313" key="3">
    <source>
        <dbReference type="EMBL" id="GHA50891.1"/>
    </source>
</evidence>
<dbReference type="EMBL" id="BMZF01000003">
    <property type="protein sequence ID" value="GHA50891.1"/>
    <property type="molecule type" value="Genomic_DNA"/>
</dbReference>
<organism evidence="3 4">
    <name type="scientific">Paramylibacter ulvae</name>
    <dbReference type="NCBI Taxonomy" id="1651968"/>
    <lineage>
        <taxon>Bacteria</taxon>
        <taxon>Pseudomonadati</taxon>
        <taxon>Pseudomonadota</taxon>
        <taxon>Alphaproteobacteria</taxon>
        <taxon>Rhodobacterales</taxon>
        <taxon>Paracoccaceae</taxon>
        <taxon>Paramylibacter</taxon>
    </lineage>
</organism>